<feature type="chain" id="PRO_5045190756" description="Calcium-binding protein" evidence="1">
    <location>
        <begin position="30"/>
        <end position="272"/>
    </location>
</feature>
<evidence type="ECO:0008006" key="4">
    <source>
        <dbReference type="Google" id="ProtNLM"/>
    </source>
</evidence>
<feature type="signal peptide" evidence="1">
    <location>
        <begin position="1"/>
        <end position="29"/>
    </location>
</feature>
<sequence length="272" mass="28715">MKAAGRTGAVITLAGALALVPITAPTAQAADTGITVSRIVINGGKPVVVGTHDVQEPPVTFRITLPAGYSTADPSGYTAEPFLYHDTAPAKAGAEGSGLYTGSYICYETSSRIADCEGNLRIDPYYRLDSNNDATTWKVAVVARLMKASGQLKAEEYTATSGRVQIKRWAKATVNASPEPVAKGKTLTVTGSLTRADWVKHKYTGVAAGLARLQFCKKGSTVYTTVKSVRSSSTGALKTTVKASVDGYWRWTFGGWDTTGSATSSGDYIDVR</sequence>
<accession>A0ABY9INM9</accession>
<keyword evidence="1" id="KW-0732">Signal</keyword>
<protein>
    <recommendedName>
        <fullName evidence="4">Calcium-binding protein</fullName>
    </recommendedName>
</protein>
<evidence type="ECO:0000313" key="2">
    <source>
        <dbReference type="EMBL" id="WLQ56948.1"/>
    </source>
</evidence>
<dbReference type="RefSeq" id="WP_306071348.1">
    <property type="nucleotide sequence ID" value="NZ_CP120988.1"/>
</dbReference>
<keyword evidence="3" id="KW-1185">Reference proteome</keyword>
<organism evidence="2 3">
    <name type="scientific">Streptomyces poriferorum</name>
    <dbReference type="NCBI Taxonomy" id="2798799"/>
    <lineage>
        <taxon>Bacteria</taxon>
        <taxon>Bacillati</taxon>
        <taxon>Actinomycetota</taxon>
        <taxon>Actinomycetes</taxon>
        <taxon>Kitasatosporales</taxon>
        <taxon>Streptomycetaceae</taxon>
        <taxon>Streptomyces</taxon>
    </lineage>
</organism>
<dbReference type="Proteomes" id="UP001235744">
    <property type="component" value="Chromosome"/>
</dbReference>
<gene>
    <name evidence="2" type="ORF">P8A19_16495</name>
</gene>
<reference evidence="2 3" key="1">
    <citation type="submission" date="2023-03" db="EMBL/GenBank/DDBJ databases">
        <title>Isolation and description of six Streptomyces strains from soil environments, able to metabolize different microbial glucans.</title>
        <authorList>
            <person name="Widen T."/>
            <person name="Larsbrink J."/>
        </authorList>
    </citation>
    <scope>NUCLEOTIDE SEQUENCE [LARGE SCALE GENOMIC DNA]</scope>
    <source>
        <strain evidence="2 3">Alt2</strain>
    </source>
</reference>
<evidence type="ECO:0000313" key="3">
    <source>
        <dbReference type="Proteomes" id="UP001235744"/>
    </source>
</evidence>
<proteinExistence type="predicted"/>
<evidence type="ECO:0000256" key="1">
    <source>
        <dbReference type="SAM" id="SignalP"/>
    </source>
</evidence>
<name>A0ABY9INM9_9ACTN</name>
<dbReference type="EMBL" id="CP120988">
    <property type="protein sequence ID" value="WLQ56948.1"/>
    <property type="molecule type" value="Genomic_DNA"/>
</dbReference>